<dbReference type="EMBL" id="AAXF02000054">
    <property type="protein sequence ID" value="EDO08886.1"/>
    <property type="molecule type" value="Genomic_DNA"/>
</dbReference>
<reference evidence="1 2" key="1">
    <citation type="submission" date="2007-03" db="EMBL/GenBank/DDBJ databases">
        <authorList>
            <person name="Fulton L."/>
            <person name="Clifton S."/>
            <person name="Fulton B."/>
            <person name="Xu J."/>
            <person name="Minx P."/>
            <person name="Pepin K.H."/>
            <person name="Johnson M."/>
            <person name="Thiruvilangam P."/>
            <person name="Bhonagiri V."/>
            <person name="Nash W.E."/>
            <person name="Mardis E.R."/>
            <person name="Wilson R.K."/>
        </authorList>
    </citation>
    <scope>NUCLEOTIDE SEQUENCE [LARGE SCALE GENOMIC DNA]</scope>
    <source>
        <strain evidence="2">ATCC 8483 / DSM 1896 / JCM 5824 / BCRC 10623 / CCUG 4943 / NCTC 11153</strain>
    </source>
</reference>
<gene>
    <name evidence="1" type="ORF">BACOVA_04742</name>
</gene>
<name>A0AAN3D427_BACO1</name>
<dbReference type="AlphaFoldDB" id="A0AAN3D427"/>
<organism evidence="1 2">
    <name type="scientific">Bacteroides ovatus (strain ATCC 8483 / DSM 1896 / JCM 5824 / BCRC 10623 / CCUG 4943 / NCTC 11153)</name>
    <dbReference type="NCBI Taxonomy" id="411476"/>
    <lineage>
        <taxon>Bacteria</taxon>
        <taxon>Pseudomonadati</taxon>
        <taxon>Bacteroidota</taxon>
        <taxon>Bacteroidia</taxon>
        <taxon>Bacteroidales</taxon>
        <taxon>Bacteroidaceae</taxon>
        <taxon>Bacteroides</taxon>
    </lineage>
</organism>
<protein>
    <submittedName>
        <fullName evidence="1">Uncharacterized protein</fullName>
    </submittedName>
</protein>
<reference evidence="2" key="2">
    <citation type="submission" date="2007-04" db="EMBL/GenBank/DDBJ databases">
        <title>Draft genome sequence of Bacteroides ovatus (ATCC 8483).</title>
        <authorList>
            <person name="Sudarsanam P."/>
            <person name="Ley R."/>
            <person name="Guruge J."/>
            <person name="Turnbaugh P.J."/>
            <person name="Mahowald M."/>
            <person name="Liep D."/>
            <person name="Gordon J."/>
        </authorList>
    </citation>
    <scope>NUCLEOTIDE SEQUENCE [LARGE SCALE GENOMIC DNA]</scope>
    <source>
        <strain evidence="2">ATCC 8483 / DSM 1896 / JCM 5824 / BCRC 10623 / CCUG 4943 / NCTC 11153</strain>
    </source>
</reference>
<dbReference type="Proteomes" id="UP000005475">
    <property type="component" value="Unassembled WGS sequence"/>
</dbReference>
<comment type="caution">
    <text evidence="1">The sequence shown here is derived from an EMBL/GenBank/DDBJ whole genome shotgun (WGS) entry which is preliminary data.</text>
</comment>
<proteinExistence type="predicted"/>
<accession>A0AAN3D427</accession>
<evidence type="ECO:0000313" key="1">
    <source>
        <dbReference type="EMBL" id="EDO08886.1"/>
    </source>
</evidence>
<sequence length="37" mass="4332">MQQSVFVIRMQCGLAIMRFVLHSPTKRVKNDLPINEM</sequence>
<evidence type="ECO:0000313" key="2">
    <source>
        <dbReference type="Proteomes" id="UP000005475"/>
    </source>
</evidence>